<dbReference type="EMBL" id="BTGU01000003">
    <property type="protein sequence ID" value="GMN30687.1"/>
    <property type="molecule type" value="Genomic_DNA"/>
</dbReference>
<evidence type="ECO:0000313" key="3">
    <source>
        <dbReference type="Proteomes" id="UP001187192"/>
    </source>
</evidence>
<feature type="compositionally biased region" description="Polar residues" evidence="1">
    <location>
        <begin position="72"/>
        <end position="89"/>
    </location>
</feature>
<comment type="caution">
    <text evidence="2">The sequence shown here is derived from an EMBL/GenBank/DDBJ whole genome shotgun (WGS) entry which is preliminary data.</text>
</comment>
<protein>
    <submittedName>
        <fullName evidence="2">Uncharacterized protein</fullName>
    </submittedName>
</protein>
<dbReference type="Proteomes" id="UP001187192">
    <property type="component" value="Unassembled WGS sequence"/>
</dbReference>
<evidence type="ECO:0000256" key="1">
    <source>
        <dbReference type="SAM" id="MobiDB-lite"/>
    </source>
</evidence>
<proteinExistence type="predicted"/>
<accession>A0AA88CUV9</accession>
<feature type="compositionally biased region" description="Basic and acidic residues" evidence="1">
    <location>
        <begin position="9"/>
        <end position="25"/>
    </location>
</feature>
<keyword evidence="3" id="KW-1185">Reference proteome</keyword>
<feature type="region of interest" description="Disordered" evidence="1">
    <location>
        <begin position="66"/>
        <end position="89"/>
    </location>
</feature>
<gene>
    <name evidence="2" type="ORF">TIFTF001_002915</name>
</gene>
<name>A0AA88CUV9_FICCA</name>
<dbReference type="AlphaFoldDB" id="A0AA88CUV9"/>
<evidence type="ECO:0000313" key="2">
    <source>
        <dbReference type="EMBL" id="GMN30687.1"/>
    </source>
</evidence>
<organism evidence="2 3">
    <name type="scientific">Ficus carica</name>
    <name type="common">Common fig</name>
    <dbReference type="NCBI Taxonomy" id="3494"/>
    <lineage>
        <taxon>Eukaryota</taxon>
        <taxon>Viridiplantae</taxon>
        <taxon>Streptophyta</taxon>
        <taxon>Embryophyta</taxon>
        <taxon>Tracheophyta</taxon>
        <taxon>Spermatophyta</taxon>
        <taxon>Magnoliopsida</taxon>
        <taxon>eudicotyledons</taxon>
        <taxon>Gunneridae</taxon>
        <taxon>Pentapetalae</taxon>
        <taxon>rosids</taxon>
        <taxon>fabids</taxon>
        <taxon>Rosales</taxon>
        <taxon>Moraceae</taxon>
        <taxon>Ficeae</taxon>
        <taxon>Ficus</taxon>
    </lineage>
</organism>
<reference evidence="2" key="1">
    <citation type="submission" date="2023-07" db="EMBL/GenBank/DDBJ databases">
        <title>draft genome sequence of fig (Ficus carica).</title>
        <authorList>
            <person name="Takahashi T."/>
            <person name="Nishimura K."/>
        </authorList>
    </citation>
    <scope>NUCLEOTIDE SEQUENCE</scope>
</reference>
<feature type="region of interest" description="Disordered" evidence="1">
    <location>
        <begin position="1"/>
        <end position="28"/>
    </location>
</feature>
<sequence>MNSAKSRRNHEETKSAPVHDEEIRSHNSLVEARSDLAARWKIRRQRRLVSWWRRLFTRSHEFGQMSLESRRNQSCSSPRGRNLVAQQPR</sequence>